<dbReference type="SMART" id="SM00256">
    <property type="entry name" value="FBOX"/>
    <property type="match status" value="1"/>
</dbReference>
<dbReference type="InterPro" id="IPR001810">
    <property type="entry name" value="F-box_dom"/>
</dbReference>
<feature type="domain" description="F-box" evidence="2">
    <location>
        <begin position="13"/>
        <end position="62"/>
    </location>
</feature>
<evidence type="ECO:0000313" key="3">
    <source>
        <dbReference type="Proteomes" id="UP000095282"/>
    </source>
</evidence>
<evidence type="ECO:0000313" key="4">
    <source>
        <dbReference type="WBParaSite" id="Csp11.Scaffold630.g17980.t1"/>
    </source>
</evidence>
<sequence>MFCLFNRRDNSDMPRLQDMPKAVMNEILSNCDFIAVCQLAKTSRYFRNFIGNSDLDHCFDRLEIVADLTTIRITLGLANSRTIDIYYENHNGKCAVHSPLTTRTCYLGREDIAKLASHDLSRMLNMKTVMKRLEVYFYLNCSRTPLGIESVEEYEKEVLKEGEKRIREVWDTLKECLLFRDSPLQVAHFKMDLIEDTHPQDVLSLLDQDSLLKINLVGDSHLSEWDIKQMVKMEAWKQLEEFTHIECVFKISLHQFLHIPIVVIERKSVTKKEIKMLKKAFNYHSKIGKSIRILLPVNYNKSLLIQEFNLEPLEPESEEEEEEHTNTQYSQVEEKNEGVLVVRLTNYLELANETSDEEDEE</sequence>
<dbReference type="Proteomes" id="UP000095282">
    <property type="component" value="Unplaced"/>
</dbReference>
<feature type="compositionally biased region" description="Acidic residues" evidence="1">
    <location>
        <begin position="314"/>
        <end position="323"/>
    </location>
</feature>
<organism evidence="3 4">
    <name type="scientific">Caenorhabditis tropicalis</name>
    <dbReference type="NCBI Taxonomy" id="1561998"/>
    <lineage>
        <taxon>Eukaryota</taxon>
        <taxon>Metazoa</taxon>
        <taxon>Ecdysozoa</taxon>
        <taxon>Nematoda</taxon>
        <taxon>Chromadorea</taxon>
        <taxon>Rhabditida</taxon>
        <taxon>Rhabditina</taxon>
        <taxon>Rhabditomorpha</taxon>
        <taxon>Rhabditoidea</taxon>
        <taxon>Rhabditidae</taxon>
        <taxon>Peloderinae</taxon>
        <taxon>Caenorhabditis</taxon>
    </lineage>
</organism>
<evidence type="ECO:0000259" key="2">
    <source>
        <dbReference type="PROSITE" id="PS50181"/>
    </source>
</evidence>
<protein>
    <submittedName>
        <fullName evidence="4">F-box domain-containing protein</fullName>
    </submittedName>
</protein>
<reference evidence="4" key="1">
    <citation type="submission" date="2016-11" db="UniProtKB">
        <authorList>
            <consortium name="WormBaseParasite"/>
        </authorList>
    </citation>
    <scope>IDENTIFICATION</scope>
</reference>
<dbReference type="PANTHER" id="PTHR23014:SF1">
    <property type="entry name" value="DUF38 DOMAIN-CONTAINING PROTEIN-RELATED"/>
    <property type="match status" value="1"/>
</dbReference>
<dbReference type="SUPFAM" id="SSF81383">
    <property type="entry name" value="F-box domain"/>
    <property type="match status" value="1"/>
</dbReference>
<accession>A0A1I7UPA2</accession>
<dbReference type="AlphaFoldDB" id="A0A1I7UPA2"/>
<dbReference type="PANTHER" id="PTHR23014">
    <property type="entry name" value="F-BOX A PROTEIN"/>
    <property type="match status" value="1"/>
</dbReference>
<dbReference type="PROSITE" id="PS50181">
    <property type="entry name" value="FBOX"/>
    <property type="match status" value="1"/>
</dbReference>
<feature type="region of interest" description="Disordered" evidence="1">
    <location>
        <begin position="314"/>
        <end position="333"/>
    </location>
</feature>
<keyword evidence="3" id="KW-1185">Reference proteome</keyword>
<name>A0A1I7UPA2_9PELO</name>
<evidence type="ECO:0000256" key="1">
    <source>
        <dbReference type="SAM" id="MobiDB-lite"/>
    </source>
</evidence>
<dbReference type="InterPro" id="IPR036047">
    <property type="entry name" value="F-box-like_dom_sf"/>
</dbReference>
<dbReference type="Pfam" id="PF00646">
    <property type="entry name" value="F-box"/>
    <property type="match status" value="1"/>
</dbReference>
<proteinExistence type="predicted"/>
<dbReference type="WBParaSite" id="Csp11.Scaffold630.g17980.t1">
    <property type="protein sequence ID" value="Csp11.Scaffold630.g17980.t1"/>
    <property type="gene ID" value="Csp11.Scaffold630.g17980"/>
</dbReference>